<dbReference type="Gene3D" id="1.10.150.240">
    <property type="entry name" value="Putative phosphatase, domain 2"/>
    <property type="match status" value="1"/>
</dbReference>
<protein>
    <submittedName>
        <fullName evidence="1">HAD family hydrolase</fullName>
    </submittedName>
</protein>
<proteinExistence type="predicted"/>
<accession>A0A7C2P4H6</accession>
<evidence type="ECO:0000313" key="1">
    <source>
        <dbReference type="EMBL" id="HEN14635.1"/>
    </source>
</evidence>
<keyword evidence="1" id="KW-0378">Hydrolase</keyword>
<dbReference type="SFLD" id="SFLDG01129">
    <property type="entry name" value="C1.5:_HAD__Beta-PGM__Phosphata"/>
    <property type="match status" value="1"/>
</dbReference>
<dbReference type="InterPro" id="IPR036412">
    <property type="entry name" value="HAD-like_sf"/>
</dbReference>
<dbReference type="Pfam" id="PF12710">
    <property type="entry name" value="HAD"/>
    <property type="match status" value="1"/>
</dbReference>
<name>A0A7C2P4H6_9PLAN</name>
<dbReference type="SFLD" id="SFLDS00003">
    <property type="entry name" value="Haloacid_Dehalogenase"/>
    <property type="match status" value="1"/>
</dbReference>
<dbReference type="AlphaFoldDB" id="A0A7C2P4H6"/>
<dbReference type="PANTHER" id="PTHR43885:SF1">
    <property type="entry name" value="SUPERFAMILY HYDROLASE, PUTATIVE (AFU_ORTHOLOGUE AFUA_4G13290)-RELATED"/>
    <property type="match status" value="1"/>
</dbReference>
<dbReference type="InterPro" id="IPR023198">
    <property type="entry name" value="PGP-like_dom2"/>
</dbReference>
<comment type="caution">
    <text evidence="1">The sequence shown here is derived from an EMBL/GenBank/DDBJ whole genome shotgun (WGS) entry which is preliminary data.</text>
</comment>
<dbReference type="GO" id="GO:0016787">
    <property type="term" value="F:hydrolase activity"/>
    <property type="evidence" value="ECO:0007669"/>
    <property type="project" value="UniProtKB-KW"/>
</dbReference>
<dbReference type="PANTHER" id="PTHR43885">
    <property type="entry name" value="HALOACID DEHALOGENASE-LIKE HYDROLASE"/>
    <property type="match status" value="1"/>
</dbReference>
<sequence>MFLLLWKGRPFAFQAVQFMYVLLFDIDGTLLSSGGAGQAAMEAALLQEFGHDRPATGLTTAGRTDYAITSELFAHYGLALDEPTWRRFQETYFELLPSHLAGKSGLVLPGVLHLLELLAAREDVAVGLLTGNFERGAWLKLKHFAIEHHFTFGSYGDHHSSRDDVARQALRHIQREHPGVPVERIWVIGDTPADIQCARAIGAKVLAVATGLFTAAELAAHQPDLLRDTLANPEAWLPVMLPPG</sequence>
<dbReference type="SUPFAM" id="SSF56784">
    <property type="entry name" value="HAD-like"/>
    <property type="match status" value="1"/>
</dbReference>
<dbReference type="Gene3D" id="3.40.50.1000">
    <property type="entry name" value="HAD superfamily/HAD-like"/>
    <property type="match status" value="1"/>
</dbReference>
<dbReference type="EMBL" id="DSOK01000124">
    <property type="protein sequence ID" value="HEN14635.1"/>
    <property type="molecule type" value="Genomic_DNA"/>
</dbReference>
<dbReference type="InterPro" id="IPR023214">
    <property type="entry name" value="HAD_sf"/>
</dbReference>
<gene>
    <name evidence="1" type="ORF">ENQ76_04095</name>
</gene>
<reference evidence="1" key="1">
    <citation type="journal article" date="2020" name="mSystems">
        <title>Genome- and Community-Level Interaction Insights into Carbon Utilization and Element Cycling Functions of Hydrothermarchaeota in Hydrothermal Sediment.</title>
        <authorList>
            <person name="Zhou Z."/>
            <person name="Liu Y."/>
            <person name="Xu W."/>
            <person name="Pan J."/>
            <person name="Luo Z.H."/>
            <person name="Li M."/>
        </authorList>
    </citation>
    <scope>NUCLEOTIDE SEQUENCE [LARGE SCALE GENOMIC DNA]</scope>
    <source>
        <strain evidence="1">SpSt-339</strain>
    </source>
</reference>
<dbReference type="PROSITE" id="PS01228">
    <property type="entry name" value="COF_1"/>
    <property type="match status" value="1"/>
</dbReference>
<organism evidence="1">
    <name type="scientific">Schlesneria paludicola</name>
    <dbReference type="NCBI Taxonomy" id="360056"/>
    <lineage>
        <taxon>Bacteria</taxon>
        <taxon>Pseudomonadati</taxon>
        <taxon>Planctomycetota</taxon>
        <taxon>Planctomycetia</taxon>
        <taxon>Planctomycetales</taxon>
        <taxon>Planctomycetaceae</taxon>
        <taxon>Schlesneria</taxon>
    </lineage>
</organism>